<dbReference type="STRING" id="1441469.A0A1Q5QAA9"/>
<dbReference type="GeneID" id="31001589"/>
<dbReference type="AlphaFoldDB" id="A0A1Q5QAA9"/>
<comment type="cofactor">
    <cofactor evidence="1 6">
        <name>heme</name>
        <dbReference type="ChEBI" id="CHEBI:30413"/>
    </cofactor>
</comment>
<keyword evidence="7" id="KW-0472">Membrane</keyword>
<dbReference type="InterPro" id="IPR001128">
    <property type="entry name" value="Cyt_P450"/>
</dbReference>
<dbReference type="GO" id="GO:0020037">
    <property type="term" value="F:heme binding"/>
    <property type="evidence" value="ECO:0007669"/>
    <property type="project" value="InterPro"/>
</dbReference>
<evidence type="ECO:0008006" key="10">
    <source>
        <dbReference type="Google" id="ProtNLM"/>
    </source>
</evidence>
<dbReference type="EMBL" id="LFMY01000002">
    <property type="protein sequence ID" value="OKL62874.1"/>
    <property type="molecule type" value="Genomic_DNA"/>
</dbReference>
<dbReference type="PANTHER" id="PTHR46206:SF7">
    <property type="entry name" value="P450, PUTATIVE (EUROFUNG)-RELATED"/>
    <property type="match status" value="1"/>
</dbReference>
<keyword evidence="7" id="KW-0812">Transmembrane</keyword>
<dbReference type="Pfam" id="PF00067">
    <property type="entry name" value="p450"/>
    <property type="match status" value="1"/>
</dbReference>
<keyword evidence="5 6" id="KW-0408">Iron</keyword>
<dbReference type="GO" id="GO:0016705">
    <property type="term" value="F:oxidoreductase activity, acting on paired donors, with incorporation or reduction of molecular oxygen"/>
    <property type="evidence" value="ECO:0007669"/>
    <property type="project" value="InterPro"/>
</dbReference>
<dbReference type="GO" id="GO:0005506">
    <property type="term" value="F:iron ion binding"/>
    <property type="evidence" value="ECO:0007669"/>
    <property type="project" value="InterPro"/>
</dbReference>
<feature type="transmembrane region" description="Helical" evidence="7">
    <location>
        <begin position="7"/>
        <end position="30"/>
    </location>
</feature>
<evidence type="ECO:0000313" key="9">
    <source>
        <dbReference type="Proteomes" id="UP000214365"/>
    </source>
</evidence>
<organism evidence="8 9">
    <name type="scientific">Talaromyces atroroseus</name>
    <dbReference type="NCBI Taxonomy" id="1441469"/>
    <lineage>
        <taxon>Eukaryota</taxon>
        <taxon>Fungi</taxon>
        <taxon>Dikarya</taxon>
        <taxon>Ascomycota</taxon>
        <taxon>Pezizomycotina</taxon>
        <taxon>Eurotiomycetes</taxon>
        <taxon>Eurotiomycetidae</taxon>
        <taxon>Eurotiales</taxon>
        <taxon>Trichocomaceae</taxon>
        <taxon>Talaromyces</taxon>
        <taxon>Talaromyces sect. Trachyspermi</taxon>
    </lineage>
</organism>
<gene>
    <name evidence="8" type="ORF">UA08_01834</name>
</gene>
<feature type="binding site" description="axial binding residue" evidence="6">
    <location>
        <position position="470"/>
    </location>
    <ligand>
        <name>heme</name>
        <dbReference type="ChEBI" id="CHEBI:30413"/>
    </ligand>
    <ligandPart>
        <name>Fe</name>
        <dbReference type="ChEBI" id="CHEBI:18248"/>
    </ligandPart>
</feature>
<comment type="similarity">
    <text evidence="2">Belongs to the cytochrome P450 family.</text>
</comment>
<dbReference type="RefSeq" id="XP_020122995.1">
    <property type="nucleotide sequence ID" value="XM_020261542.1"/>
</dbReference>
<evidence type="ECO:0000256" key="6">
    <source>
        <dbReference type="PIRSR" id="PIRSR602403-1"/>
    </source>
</evidence>
<evidence type="ECO:0000313" key="8">
    <source>
        <dbReference type="EMBL" id="OKL62874.1"/>
    </source>
</evidence>
<protein>
    <recommendedName>
        <fullName evidence="10">Cytochrome P450</fullName>
    </recommendedName>
</protein>
<sequence length="526" mass="59846">MDLESPLVSTFGAIAITTTLLAGVAIWSLFFSGPKTFDYPIYGAEDEKPSTLMRKFQHQADIILADAYKKFRGGIFQLYTPDGVRLFLPRKYAQELKGYDREELSGMKALADRHLGQYTTIDHESPYMLNAIKLDLNQKLGQFVTDVQNEVAHVVDATFPACEGNISFYLFMNHNLIIHALLDWTPVNLNDLLLRIISQASARIFVGPSLNRNKEWLDMSEKFATDVMIGGEKLKGWRPILRPIAQYLIPEVRRIQADHEEAYQMLRPVLEARDKEQAEIGDAYMKPNDMLEWIRTRATKNNDKSVDYREQAKIQLLTATAAIHTTRLATLHVLFDLAARPEYIEPLREELQEVLAETNGVLTKQTLTHLKKLDSFMKESQRHNPPSLATFQRKVLTPVKLSNGLELPVGVIVQCNTGVLDEVPESWGDPHAFDGLRFYKLRSKPEDAHKYQFASISLESMEFGLGKDACPGRFFATNQIKIILAHLIFHYDLALEKPEAGRPKNFMFEVNVLADPTAKLLLKRRS</sequence>
<accession>A0A1Q5QAA9</accession>
<dbReference type="Gene3D" id="1.10.630.10">
    <property type="entry name" value="Cytochrome P450"/>
    <property type="match status" value="1"/>
</dbReference>
<evidence type="ECO:0000256" key="4">
    <source>
        <dbReference type="ARBA" id="ARBA00023002"/>
    </source>
</evidence>
<dbReference type="InterPro" id="IPR002403">
    <property type="entry name" value="Cyt_P450_E_grp-IV"/>
</dbReference>
<keyword evidence="4" id="KW-0560">Oxidoreductase</keyword>
<dbReference type="InterPro" id="IPR036396">
    <property type="entry name" value="Cyt_P450_sf"/>
</dbReference>
<evidence type="ECO:0000256" key="1">
    <source>
        <dbReference type="ARBA" id="ARBA00001971"/>
    </source>
</evidence>
<dbReference type="GO" id="GO:0004497">
    <property type="term" value="F:monooxygenase activity"/>
    <property type="evidence" value="ECO:0007669"/>
    <property type="project" value="InterPro"/>
</dbReference>
<comment type="caution">
    <text evidence="8">The sequence shown here is derived from an EMBL/GenBank/DDBJ whole genome shotgun (WGS) entry which is preliminary data.</text>
</comment>
<evidence type="ECO:0000256" key="7">
    <source>
        <dbReference type="SAM" id="Phobius"/>
    </source>
</evidence>
<evidence type="ECO:0000256" key="2">
    <source>
        <dbReference type="ARBA" id="ARBA00010617"/>
    </source>
</evidence>
<keyword evidence="7" id="KW-1133">Transmembrane helix</keyword>
<evidence type="ECO:0000256" key="5">
    <source>
        <dbReference type="ARBA" id="ARBA00023004"/>
    </source>
</evidence>
<dbReference type="OrthoDB" id="1844152at2759"/>
<dbReference type="SUPFAM" id="SSF48264">
    <property type="entry name" value="Cytochrome P450"/>
    <property type="match status" value="1"/>
</dbReference>
<proteinExistence type="inferred from homology"/>
<name>A0A1Q5QAA9_TALAT</name>
<dbReference type="PRINTS" id="PR00465">
    <property type="entry name" value="EP450IV"/>
</dbReference>
<dbReference type="Proteomes" id="UP000214365">
    <property type="component" value="Unassembled WGS sequence"/>
</dbReference>
<keyword evidence="3 6" id="KW-0479">Metal-binding</keyword>
<dbReference type="PANTHER" id="PTHR46206">
    <property type="entry name" value="CYTOCHROME P450"/>
    <property type="match status" value="1"/>
</dbReference>
<evidence type="ECO:0000256" key="3">
    <source>
        <dbReference type="ARBA" id="ARBA00022723"/>
    </source>
</evidence>
<reference evidence="8 9" key="1">
    <citation type="submission" date="2015-06" db="EMBL/GenBank/DDBJ databases">
        <title>Talaromyces atroroseus IBT 11181 draft genome.</title>
        <authorList>
            <person name="Rasmussen K.B."/>
            <person name="Rasmussen S."/>
            <person name="Petersen B."/>
            <person name="Sicheritz-Ponten T."/>
            <person name="Mortensen U.H."/>
            <person name="Thrane U."/>
        </authorList>
    </citation>
    <scope>NUCLEOTIDE SEQUENCE [LARGE SCALE GENOMIC DNA]</scope>
    <source>
        <strain evidence="8 9">IBT 11181</strain>
    </source>
</reference>
<keyword evidence="6" id="KW-0349">Heme</keyword>
<keyword evidence="9" id="KW-1185">Reference proteome</keyword>
<dbReference type="CDD" id="cd11041">
    <property type="entry name" value="CYP503A1-like"/>
    <property type="match status" value="1"/>
</dbReference>